<feature type="transmembrane region" description="Helical" evidence="1">
    <location>
        <begin position="156"/>
        <end position="177"/>
    </location>
</feature>
<name>A0A6M9PQU4_9BURK</name>
<sequence>MPAKQGDSGPFSDDQNKQKLVFMKKSAEISVRLTQRALQVGSTLLAGLVISQILSFVAIFQVMSDTQAAGMVSYALIQKLSTIIVLTAFIVLSLANLLVKRAVNLYKAVRLPALVLIVSTALASYVLIPRMDFLIETALNDGYPVAFSPSANHFQILELLLLALLAIQAYSSILVSWRQLKPQI</sequence>
<dbReference type="EMBL" id="CP028940">
    <property type="protein sequence ID" value="QKM60206.1"/>
    <property type="molecule type" value="Genomic_DNA"/>
</dbReference>
<evidence type="ECO:0000313" key="3">
    <source>
        <dbReference type="Proteomes" id="UP000501090"/>
    </source>
</evidence>
<evidence type="ECO:0000256" key="1">
    <source>
        <dbReference type="SAM" id="Phobius"/>
    </source>
</evidence>
<evidence type="ECO:0000313" key="2">
    <source>
        <dbReference type="EMBL" id="QKM60206.1"/>
    </source>
</evidence>
<accession>A0A6M9PQU4</accession>
<feature type="transmembrane region" description="Helical" evidence="1">
    <location>
        <begin position="40"/>
        <end position="60"/>
    </location>
</feature>
<keyword evidence="3" id="KW-1185">Reference proteome</keyword>
<dbReference type="RefSeq" id="WP_173959975.1">
    <property type="nucleotide sequence ID" value="NZ_CBCSCC010000003.1"/>
</dbReference>
<protein>
    <recommendedName>
        <fullName evidence="4">DUF4149 domain-containing protein</fullName>
    </recommendedName>
</protein>
<proteinExistence type="predicted"/>
<reference evidence="2 3" key="1">
    <citation type="submission" date="2018-04" db="EMBL/GenBank/DDBJ databases">
        <title>Polynucleobacter sp. UK-Long2-W17 genome.</title>
        <authorList>
            <person name="Hahn M.W."/>
        </authorList>
    </citation>
    <scope>NUCLEOTIDE SEQUENCE [LARGE SCALE GENOMIC DNA]</scope>
    <source>
        <strain evidence="2 3">UK-Long2-W17</strain>
    </source>
</reference>
<feature type="transmembrane region" description="Helical" evidence="1">
    <location>
        <begin position="80"/>
        <end position="99"/>
    </location>
</feature>
<keyword evidence="1" id="KW-0472">Membrane</keyword>
<keyword evidence="1" id="KW-0812">Transmembrane</keyword>
<keyword evidence="1" id="KW-1133">Transmembrane helix</keyword>
<gene>
    <name evidence="2" type="ORF">DN92_03630</name>
</gene>
<organism evidence="2 3">
    <name type="scientific">Polynucleobacter arcticus</name>
    <dbReference type="NCBI Taxonomy" id="1743165"/>
    <lineage>
        <taxon>Bacteria</taxon>
        <taxon>Pseudomonadati</taxon>
        <taxon>Pseudomonadota</taxon>
        <taxon>Betaproteobacteria</taxon>
        <taxon>Burkholderiales</taxon>
        <taxon>Burkholderiaceae</taxon>
        <taxon>Polynucleobacter</taxon>
    </lineage>
</organism>
<feature type="transmembrane region" description="Helical" evidence="1">
    <location>
        <begin position="111"/>
        <end position="128"/>
    </location>
</feature>
<dbReference type="KEGG" id="pard:DN92_03630"/>
<dbReference type="Proteomes" id="UP000501090">
    <property type="component" value="Chromosome"/>
</dbReference>
<dbReference type="AlphaFoldDB" id="A0A6M9PQU4"/>
<evidence type="ECO:0008006" key="4">
    <source>
        <dbReference type="Google" id="ProtNLM"/>
    </source>
</evidence>